<feature type="transmembrane region" description="Helical" evidence="8">
    <location>
        <begin position="269"/>
        <end position="287"/>
    </location>
</feature>
<feature type="region of interest" description="Disordered" evidence="7">
    <location>
        <begin position="1"/>
        <end position="27"/>
    </location>
</feature>
<dbReference type="Pfam" id="PF00528">
    <property type="entry name" value="BPD_transp_1"/>
    <property type="match status" value="2"/>
</dbReference>
<feature type="transmembrane region" description="Helical" evidence="8">
    <location>
        <begin position="242"/>
        <end position="263"/>
    </location>
</feature>
<gene>
    <name evidence="10" type="ORF">UFOPK2754_02909</name>
    <name evidence="11" type="ORF">UFOPK3543_02852</name>
    <name evidence="12" type="ORF">UFOPK3967_02816</name>
</gene>
<evidence type="ECO:0000256" key="6">
    <source>
        <dbReference type="ARBA" id="ARBA00023136"/>
    </source>
</evidence>
<dbReference type="SUPFAM" id="SSF161098">
    <property type="entry name" value="MetI-like"/>
    <property type="match status" value="2"/>
</dbReference>
<evidence type="ECO:0000256" key="1">
    <source>
        <dbReference type="ARBA" id="ARBA00004651"/>
    </source>
</evidence>
<feature type="transmembrane region" description="Helical" evidence="8">
    <location>
        <begin position="36"/>
        <end position="52"/>
    </location>
</feature>
<evidence type="ECO:0000313" key="10">
    <source>
        <dbReference type="EMBL" id="CAB4767665.1"/>
    </source>
</evidence>
<dbReference type="EMBL" id="CAEZYR010000157">
    <property type="protein sequence ID" value="CAB4767665.1"/>
    <property type="molecule type" value="Genomic_DNA"/>
</dbReference>
<feature type="compositionally biased region" description="Basic and acidic residues" evidence="7">
    <location>
        <begin position="11"/>
        <end position="25"/>
    </location>
</feature>
<keyword evidence="2" id="KW-0813">Transport</keyword>
<feature type="transmembrane region" description="Helical" evidence="8">
    <location>
        <begin position="361"/>
        <end position="382"/>
    </location>
</feature>
<feature type="transmembrane region" description="Helical" evidence="8">
    <location>
        <begin position="457"/>
        <end position="475"/>
    </location>
</feature>
<dbReference type="InterPro" id="IPR035906">
    <property type="entry name" value="MetI-like_sf"/>
</dbReference>
<protein>
    <submittedName>
        <fullName evidence="11">Unannotated protein</fullName>
    </submittedName>
</protein>
<feature type="transmembrane region" description="Helical" evidence="8">
    <location>
        <begin position="403"/>
        <end position="422"/>
    </location>
</feature>
<feature type="domain" description="ABC transmembrane type-1" evidence="9">
    <location>
        <begin position="357"/>
        <end position="542"/>
    </location>
</feature>
<dbReference type="CDD" id="cd06261">
    <property type="entry name" value="TM_PBP2"/>
    <property type="match status" value="2"/>
</dbReference>
<evidence type="ECO:0000256" key="8">
    <source>
        <dbReference type="SAM" id="Phobius"/>
    </source>
</evidence>
<name>A0A6J7IV90_9ZZZZ</name>
<evidence type="ECO:0000313" key="11">
    <source>
        <dbReference type="EMBL" id="CAB4934242.1"/>
    </source>
</evidence>
<evidence type="ECO:0000256" key="5">
    <source>
        <dbReference type="ARBA" id="ARBA00022989"/>
    </source>
</evidence>
<evidence type="ECO:0000259" key="9">
    <source>
        <dbReference type="PROSITE" id="PS50928"/>
    </source>
</evidence>
<dbReference type="EMBL" id="CAFBOS010000248">
    <property type="protein sequence ID" value="CAB5021866.1"/>
    <property type="molecule type" value="Genomic_DNA"/>
</dbReference>
<dbReference type="PANTHER" id="PTHR30043:SF1">
    <property type="entry name" value="ABC TRANSPORT SYSTEM PERMEASE PROTEIN P69"/>
    <property type="match status" value="1"/>
</dbReference>
<feature type="transmembrane region" description="Helical" evidence="8">
    <location>
        <begin position="98"/>
        <end position="119"/>
    </location>
</feature>
<dbReference type="PROSITE" id="PS50928">
    <property type="entry name" value="ABC_TM1"/>
    <property type="match status" value="2"/>
</dbReference>
<keyword evidence="4 8" id="KW-0812">Transmembrane</keyword>
<evidence type="ECO:0000256" key="3">
    <source>
        <dbReference type="ARBA" id="ARBA00022475"/>
    </source>
</evidence>
<feature type="transmembrane region" description="Helical" evidence="8">
    <location>
        <begin position="299"/>
        <end position="317"/>
    </location>
</feature>
<feature type="transmembrane region" description="Helical" evidence="8">
    <location>
        <begin position="428"/>
        <end position="445"/>
    </location>
</feature>
<reference evidence="11" key="1">
    <citation type="submission" date="2020-05" db="EMBL/GenBank/DDBJ databases">
        <authorList>
            <person name="Chiriac C."/>
            <person name="Salcher M."/>
            <person name="Ghai R."/>
            <person name="Kavagutti S V."/>
        </authorList>
    </citation>
    <scope>NUCLEOTIDE SEQUENCE</scope>
</reference>
<dbReference type="EMBL" id="CAFBMH010000164">
    <property type="protein sequence ID" value="CAB4934242.1"/>
    <property type="molecule type" value="Genomic_DNA"/>
</dbReference>
<evidence type="ECO:0000256" key="2">
    <source>
        <dbReference type="ARBA" id="ARBA00022448"/>
    </source>
</evidence>
<comment type="subcellular location">
    <subcellularLocation>
        <location evidence="1">Cell membrane</location>
        <topology evidence="1">Multi-pass membrane protein</topology>
    </subcellularLocation>
</comment>
<evidence type="ECO:0000256" key="7">
    <source>
        <dbReference type="SAM" id="MobiDB-lite"/>
    </source>
</evidence>
<evidence type="ECO:0000256" key="4">
    <source>
        <dbReference type="ARBA" id="ARBA00022692"/>
    </source>
</evidence>
<organism evidence="11">
    <name type="scientific">freshwater metagenome</name>
    <dbReference type="NCBI Taxonomy" id="449393"/>
    <lineage>
        <taxon>unclassified sequences</taxon>
        <taxon>metagenomes</taxon>
        <taxon>ecological metagenomes</taxon>
    </lineage>
</organism>
<dbReference type="GO" id="GO:0055085">
    <property type="term" value="P:transmembrane transport"/>
    <property type="evidence" value="ECO:0007669"/>
    <property type="project" value="InterPro"/>
</dbReference>
<dbReference type="Gene3D" id="1.10.3720.10">
    <property type="entry name" value="MetI-like"/>
    <property type="match status" value="2"/>
</dbReference>
<keyword evidence="6 8" id="KW-0472">Membrane</keyword>
<keyword evidence="3" id="KW-1003">Cell membrane</keyword>
<proteinExistence type="predicted"/>
<evidence type="ECO:0000313" key="12">
    <source>
        <dbReference type="EMBL" id="CAB5021866.1"/>
    </source>
</evidence>
<dbReference type="AlphaFoldDB" id="A0A6J7IV90"/>
<dbReference type="PANTHER" id="PTHR30043">
    <property type="entry name" value="PHOSPHONATES TRANSPORT SYSTEM PERMEASE PROTEIN"/>
    <property type="match status" value="1"/>
</dbReference>
<dbReference type="InterPro" id="IPR000515">
    <property type="entry name" value="MetI-like"/>
</dbReference>
<feature type="transmembrane region" description="Helical" evidence="8">
    <location>
        <begin position="521"/>
        <end position="541"/>
    </location>
</feature>
<accession>A0A6J7IV90</accession>
<feature type="domain" description="ABC transmembrane type-1" evidence="9">
    <location>
        <begin position="94"/>
        <end position="287"/>
    </location>
</feature>
<sequence>MSRADALTTLTDREAGGAPDRDRGTGARRPWGIRRARTWSVLLLFAVLWSLWDAGVGRRALVNPGGWELQRRFWAAAVHPDLSSSFVSTIGHDARTTIAFAVLGTALSVLIGLAGAVMISETWWRSRRPDRRDVRRRAGWLASRGLWSVPRGIHEAVWGLYLVNVLGRDPLVGILAIAIPFGAITAKVYAEILDETAGDAYDALRAAGAGRTSALAYGVLPAALPDLVSYAFYRFECSIRSAVILGMIGAGGIGFRLSLSFQALAYREMWTAIYALVIISAVADWWGSRLRRRGTARRVRRSALLGLALVAASIAHLRPDFGRLVSSSTRALVVELVERSWWPTAPRDGWWGLVERAVDTFQMSLLALVFASAIAIAIAFVAARGGRTPIRRAASLVARTVLVFTRAVPPPVWALLVLFVMYPGPLPGAVALGIYNFGILGRLCAEVIENLDDRSGRALAALGAPTVAVFAYATLPQTAPRMAAYALYRWEVALRETVIVGVVGAGGLGRLLEQQRAAFDYSGMLATVIALLLLSGVVDLISTAMRRTLR</sequence>
<keyword evidence="5 8" id="KW-1133">Transmembrane helix</keyword>
<dbReference type="GO" id="GO:0005886">
    <property type="term" value="C:plasma membrane"/>
    <property type="evidence" value="ECO:0007669"/>
    <property type="project" value="UniProtKB-SubCell"/>
</dbReference>